<dbReference type="Proteomes" id="UP000735541">
    <property type="component" value="Unassembled WGS sequence"/>
</dbReference>
<dbReference type="Pfam" id="PF02195">
    <property type="entry name" value="ParB_N"/>
    <property type="match status" value="2"/>
</dbReference>
<dbReference type="EMBL" id="JAHUVW010000004">
    <property type="protein sequence ID" value="MBV7674159.1"/>
    <property type="molecule type" value="Genomic_DNA"/>
</dbReference>
<dbReference type="SMART" id="SM00470">
    <property type="entry name" value="ParB"/>
    <property type="match status" value="2"/>
</dbReference>
<evidence type="ECO:0000259" key="1">
    <source>
        <dbReference type="SMART" id="SM00470"/>
    </source>
</evidence>
<evidence type="ECO:0000313" key="2">
    <source>
        <dbReference type="EMBL" id="MBV7674159.1"/>
    </source>
</evidence>
<dbReference type="Gene3D" id="3.90.1530.10">
    <property type="entry name" value="Conserved hypothetical protein from pyrococcus furiosus pfu- 392566-001, ParB domain"/>
    <property type="match status" value="2"/>
</dbReference>
<dbReference type="PANTHER" id="PTHR30083">
    <property type="entry name" value="TRANSCRIPTIONAL REGULATOR-RELATED"/>
    <property type="match status" value="1"/>
</dbReference>
<dbReference type="RefSeq" id="WP_228873874.1">
    <property type="nucleotide sequence ID" value="NZ_JAHUVW010000004.1"/>
</dbReference>
<name>A0ABS6U1B0_STRHA</name>
<dbReference type="SUPFAM" id="SSF110849">
    <property type="entry name" value="ParB/Sulfiredoxin"/>
    <property type="match status" value="2"/>
</dbReference>
<keyword evidence="3" id="KW-1185">Reference proteome</keyword>
<organism evidence="2 3">
    <name type="scientific">Streptomyces halstedii</name>
    <dbReference type="NCBI Taxonomy" id="1944"/>
    <lineage>
        <taxon>Bacteria</taxon>
        <taxon>Bacillati</taxon>
        <taxon>Actinomycetota</taxon>
        <taxon>Actinomycetes</taxon>
        <taxon>Kitasatosporales</taxon>
        <taxon>Streptomycetaceae</taxon>
        <taxon>Streptomyces</taxon>
    </lineage>
</organism>
<dbReference type="InterPro" id="IPR003115">
    <property type="entry name" value="ParB_N"/>
</dbReference>
<sequence length="372" mass="41179">MTTTAKTFVSPVYDVRAVPLADVRANTYNPNAVAPAEMELLETSIWEDGITQPVVAVRDEDTGVYEVVDGYHRYRIVRDVARIREREGDMLPVVVLEGKSLAERMASTIRHNRARGAHDPELMAQIVGELVDSGMRDGWISRQLGMSRDEVLRLRQIVGVQKVMGIAPPRTADDQDAAPAAPVQQELFAVQDGRSPVYHVQAVPLAGVRANAYNPNVVKPREMRLLETSIWMDGITQPVVVYLDEDTGAYEIVDGYHRYLTVRDTPRIRDREGGMLPAVVLPQADLAHRMASTIRHNRARGSHDIRRMSSIVQSAAAGWATATGERIEGKSDAWMMTNFGMGAEELLVMKDPKPLADQFKGRAFSEVPDAAA</sequence>
<evidence type="ECO:0000313" key="3">
    <source>
        <dbReference type="Proteomes" id="UP000735541"/>
    </source>
</evidence>
<feature type="domain" description="ParB-like N-terminal" evidence="1">
    <location>
        <begin position="201"/>
        <end position="298"/>
    </location>
</feature>
<gene>
    <name evidence="2" type="ORF">STHAL_32445</name>
</gene>
<feature type="domain" description="ParB-like N-terminal" evidence="1">
    <location>
        <begin position="16"/>
        <end position="113"/>
    </location>
</feature>
<dbReference type="PANTHER" id="PTHR30083:SF1">
    <property type="entry name" value="TRANSCRIPTIONAL REGULATOR"/>
    <property type="match status" value="1"/>
</dbReference>
<dbReference type="InterPro" id="IPR036086">
    <property type="entry name" value="ParB/Sulfiredoxin_sf"/>
</dbReference>
<reference evidence="2 3" key="1">
    <citation type="submission" date="2021-07" db="EMBL/GenBank/DDBJ databases">
        <title>Sequencing Streptomyces halstedii LGO-A4 genome an citrus endophytic actinomycete.</title>
        <authorList>
            <person name="Samborskyy M."/>
            <person name="Scott N."/>
            <person name="Deglau R."/>
            <person name="Dickens S."/>
            <person name="Oliveira L.G."/>
        </authorList>
    </citation>
    <scope>NUCLEOTIDE SEQUENCE [LARGE SCALE GENOMIC DNA]</scope>
    <source>
        <strain evidence="2 3">LGO-A4</strain>
    </source>
</reference>
<comment type="caution">
    <text evidence="2">The sequence shown here is derived from an EMBL/GenBank/DDBJ whole genome shotgun (WGS) entry which is preliminary data.</text>
</comment>
<protein>
    <submittedName>
        <fullName evidence="2">ParB/RepB/Spo0J family partition protein</fullName>
    </submittedName>
</protein>
<proteinExistence type="predicted"/>
<dbReference type="CDD" id="cd16397">
    <property type="entry name" value="IbrB_like"/>
    <property type="match status" value="2"/>
</dbReference>
<accession>A0ABS6U1B0</accession>